<protein>
    <submittedName>
        <fullName evidence="2">Uncharacterized protein</fullName>
    </submittedName>
</protein>
<dbReference type="EMBL" id="BQKI01000084">
    <property type="protein sequence ID" value="GJN33513.1"/>
    <property type="molecule type" value="Genomic_DNA"/>
</dbReference>
<reference evidence="2" key="1">
    <citation type="journal article" date="2018" name="DNA Res.">
        <title>Multiple hybrid de novo genome assembly of finger millet, an orphan allotetraploid crop.</title>
        <authorList>
            <person name="Hatakeyama M."/>
            <person name="Aluri S."/>
            <person name="Balachadran M.T."/>
            <person name="Sivarajan S.R."/>
            <person name="Patrignani A."/>
            <person name="Gruter S."/>
            <person name="Poveda L."/>
            <person name="Shimizu-Inatsugi R."/>
            <person name="Baeten J."/>
            <person name="Francoijs K.J."/>
            <person name="Nataraja K.N."/>
            <person name="Reddy Y.A.N."/>
            <person name="Phadnis S."/>
            <person name="Ravikumar R.L."/>
            <person name="Schlapbach R."/>
            <person name="Sreeman S.M."/>
            <person name="Shimizu K.K."/>
        </authorList>
    </citation>
    <scope>NUCLEOTIDE SEQUENCE</scope>
</reference>
<evidence type="ECO:0000313" key="3">
    <source>
        <dbReference type="Proteomes" id="UP001054889"/>
    </source>
</evidence>
<evidence type="ECO:0000313" key="2">
    <source>
        <dbReference type="EMBL" id="GJN33513.1"/>
    </source>
</evidence>
<name>A0AAV5FF57_ELECO</name>
<accession>A0AAV5FF57</accession>
<keyword evidence="1" id="KW-0812">Transmembrane</keyword>
<keyword evidence="3" id="KW-1185">Reference proteome</keyword>
<dbReference type="Proteomes" id="UP001054889">
    <property type="component" value="Unassembled WGS sequence"/>
</dbReference>
<keyword evidence="1" id="KW-1133">Transmembrane helix</keyword>
<gene>
    <name evidence="2" type="primary">gb22122</name>
    <name evidence="2" type="ORF">PR202_gb22122</name>
</gene>
<sequence>MDLYRFLSLTGYSMLPIMVLYPLVSLLLPYYPTHLAMAFVAWSTSVCIRLLMPLLGRLAQLDLLIYPCFLALLVIPF</sequence>
<comment type="caution">
    <text evidence="2">The sequence shown here is derived from an EMBL/GenBank/DDBJ whole genome shotgun (WGS) entry which is preliminary data.</text>
</comment>
<feature type="transmembrane region" description="Helical" evidence="1">
    <location>
        <begin position="58"/>
        <end position="75"/>
    </location>
</feature>
<evidence type="ECO:0000256" key="1">
    <source>
        <dbReference type="SAM" id="Phobius"/>
    </source>
</evidence>
<proteinExistence type="predicted"/>
<reference evidence="2" key="2">
    <citation type="submission" date="2021-12" db="EMBL/GenBank/DDBJ databases">
        <title>Resequencing data analysis of finger millet.</title>
        <authorList>
            <person name="Hatakeyama M."/>
            <person name="Aluri S."/>
            <person name="Balachadran M.T."/>
            <person name="Sivarajan S.R."/>
            <person name="Poveda L."/>
            <person name="Shimizu-Inatsugi R."/>
            <person name="Schlapbach R."/>
            <person name="Sreeman S.M."/>
            <person name="Shimizu K.K."/>
        </authorList>
    </citation>
    <scope>NUCLEOTIDE SEQUENCE</scope>
</reference>
<organism evidence="2 3">
    <name type="scientific">Eleusine coracana subsp. coracana</name>
    <dbReference type="NCBI Taxonomy" id="191504"/>
    <lineage>
        <taxon>Eukaryota</taxon>
        <taxon>Viridiplantae</taxon>
        <taxon>Streptophyta</taxon>
        <taxon>Embryophyta</taxon>
        <taxon>Tracheophyta</taxon>
        <taxon>Spermatophyta</taxon>
        <taxon>Magnoliopsida</taxon>
        <taxon>Liliopsida</taxon>
        <taxon>Poales</taxon>
        <taxon>Poaceae</taxon>
        <taxon>PACMAD clade</taxon>
        <taxon>Chloridoideae</taxon>
        <taxon>Cynodonteae</taxon>
        <taxon>Eleusininae</taxon>
        <taxon>Eleusine</taxon>
    </lineage>
</organism>
<keyword evidence="1" id="KW-0472">Membrane</keyword>
<dbReference type="AlphaFoldDB" id="A0AAV5FF57"/>